<reference evidence="1 2" key="1">
    <citation type="journal article" date="2022" name="Plant J.">
        <title>Chromosome-level genome of Camellia lanceoleosa provides a valuable resource for understanding genome evolution and self-incompatibility.</title>
        <authorList>
            <person name="Gong W."/>
            <person name="Xiao S."/>
            <person name="Wang L."/>
            <person name="Liao Z."/>
            <person name="Chang Y."/>
            <person name="Mo W."/>
            <person name="Hu G."/>
            <person name="Li W."/>
            <person name="Zhao G."/>
            <person name="Zhu H."/>
            <person name="Hu X."/>
            <person name="Ji K."/>
            <person name="Xiang X."/>
            <person name="Song Q."/>
            <person name="Yuan D."/>
            <person name="Jin S."/>
            <person name="Zhang L."/>
        </authorList>
    </citation>
    <scope>NUCLEOTIDE SEQUENCE [LARGE SCALE GENOMIC DNA]</scope>
    <source>
        <strain evidence="1">SQ_2022a</strain>
    </source>
</reference>
<dbReference type="Proteomes" id="UP001060215">
    <property type="component" value="Chromosome 3"/>
</dbReference>
<protein>
    <submittedName>
        <fullName evidence="1">Uncharacterized protein</fullName>
    </submittedName>
</protein>
<sequence>MEFIHSFLSKWVVPCIYVNPNMKNLKRKVEYLSATVDDLETEFRLAEYHPAKRPRKEAQHWRRNAREIIESISRLEEKVDRVGQWMFVSRLLLGKEVEEKIQEVVELQEQHNFPRGVLIDAPPTSEQFIPIARFFCGGETVTARNKGKYLMDDELSNGNHQRWQPPTPVTNQYQQPPPLNTSKVATTAVRPCPTSPVSHLCTGDGGGMYGCGRGKRVVMEGWGGDEGEREGEDGGRGVGRVIRVADMGLGEGGRH</sequence>
<dbReference type="EMBL" id="CM045760">
    <property type="protein sequence ID" value="KAI8028541.1"/>
    <property type="molecule type" value="Genomic_DNA"/>
</dbReference>
<accession>A0ACC0IWI7</accession>
<evidence type="ECO:0000313" key="1">
    <source>
        <dbReference type="EMBL" id="KAI8028541.1"/>
    </source>
</evidence>
<gene>
    <name evidence="1" type="ORF">LOK49_LG02G03211</name>
</gene>
<keyword evidence="2" id="KW-1185">Reference proteome</keyword>
<comment type="caution">
    <text evidence="1">The sequence shown here is derived from an EMBL/GenBank/DDBJ whole genome shotgun (WGS) entry which is preliminary data.</text>
</comment>
<organism evidence="1 2">
    <name type="scientific">Camellia lanceoleosa</name>
    <dbReference type="NCBI Taxonomy" id="1840588"/>
    <lineage>
        <taxon>Eukaryota</taxon>
        <taxon>Viridiplantae</taxon>
        <taxon>Streptophyta</taxon>
        <taxon>Embryophyta</taxon>
        <taxon>Tracheophyta</taxon>
        <taxon>Spermatophyta</taxon>
        <taxon>Magnoliopsida</taxon>
        <taxon>eudicotyledons</taxon>
        <taxon>Gunneridae</taxon>
        <taxon>Pentapetalae</taxon>
        <taxon>asterids</taxon>
        <taxon>Ericales</taxon>
        <taxon>Theaceae</taxon>
        <taxon>Camellia</taxon>
    </lineage>
</organism>
<name>A0ACC0IWI7_9ERIC</name>
<proteinExistence type="predicted"/>
<evidence type="ECO:0000313" key="2">
    <source>
        <dbReference type="Proteomes" id="UP001060215"/>
    </source>
</evidence>